<evidence type="ECO:0000256" key="10">
    <source>
        <dbReference type="SAM" id="MobiDB-lite"/>
    </source>
</evidence>
<evidence type="ECO:0000313" key="14">
    <source>
        <dbReference type="Proteomes" id="UP000700815"/>
    </source>
</evidence>
<keyword evidence="1 9" id="KW-0547">Nucleotide-binding</keyword>
<dbReference type="InterPro" id="IPR014016">
    <property type="entry name" value="UvrD-like_ATP-bd"/>
</dbReference>
<feature type="binding site" evidence="9">
    <location>
        <begin position="10"/>
        <end position="17"/>
    </location>
    <ligand>
        <name>ATP</name>
        <dbReference type="ChEBI" id="CHEBI:30616"/>
    </ligand>
</feature>
<dbReference type="EMBL" id="JAHBBH010000043">
    <property type="protein sequence ID" value="MBW3093454.1"/>
    <property type="molecule type" value="Genomic_DNA"/>
</dbReference>
<evidence type="ECO:0000256" key="6">
    <source>
        <dbReference type="ARBA" id="ARBA00034617"/>
    </source>
</evidence>
<proteinExistence type="predicted"/>
<evidence type="ECO:0000256" key="1">
    <source>
        <dbReference type="ARBA" id="ARBA00022741"/>
    </source>
</evidence>
<evidence type="ECO:0000256" key="3">
    <source>
        <dbReference type="ARBA" id="ARBA00022806"/>
    </source>
</evidence>
<keyword evidence="2 9" id="KW-0378">Hydrolase</keyword>
<evidence type="ECO:0000256" key="2">
    <source>
        <dbReference type="ARBA" id="ARBA00022801"/>
    </source>
</evidence>
<dbReference type="PANTHER" id="PTHR11070">
    <property type="entry name" value="UVRD / RECB / PCRA DNA HELICASE FAMILY MEMBER"/>
    <property type="match status" value="1"/>
</dbReference>
<evidence type="ECO:0000313" key="13">
    <source>
        <dbReference type="EMBL" id="MBW3093454.1"/>
    </source>
</evidence>
<comment type="caution">
    <text evidence="13">The sequence shown here is derived from an EMBL/GenBank/DDBJ whole genome shotgun (WGS) entry which is preliminary data.</text>
</comment>
<keyword evidence="3 9" id="KW-0347">Helicase</keyword>
<dbReference type="Pfam" id="PF13361">
    <property type="entry name" value="UvrD_C"/>
    <property type="match status" value="2"/>
</dbReference>
<evidence type="ECO:0000259" key="12">
    <source>
        <dbReference type="PROSITE" id="PS51217"/>
    </source>
</evidence>
<dbReference type="RefSeq" id="WP_219059425.1">
    <property type="nucleotide sequence ID" value="NZ_JAHBBH010000043.1"/>
</dbReference>
<organism evidence="13 14">
    <name type="scientific">Bifidobacterium miconis</name>
    <dbReference type="NCBI Taxonomy" id="2834435"/>
    <lineage>
        <taxon>Bacteria</taxon>
        <taxon>Bacillati</taxon>
        <taxon>Actinomycetota</taxon>
        <taxon>Actinomycetes</taxon>
        <taxon>Bifidobacteriales</taxon>
        <taxon>Bifidobacteriaceae</taxon>
        <taxon>Bifidobacterium</taxon>
    </lineage>
</organism>
<reference evidence="13 14" key="1">
    <citation type="submission" date="2021-05" db="EMBL/GenBank/DDBJ databases">
        <title>Phylogenetic classification of ten novel species belonging to the genus Bifidobacterium comprising B. colchicus sp. nov., B. abeli sp. nov., B. bicoloris sp. nov., B. guerezis sp. nov., B. rosaliae sp. nov., B. santillanensis sp. nov., B. argentati sp. nov., B. amazzoni sp. nov., B. pluviali sp. nov., and B. pinnaculum sp. nov.</title>
        <authorList>
            <person name="Lugli G.A."/>
            <person name="Ruiz Garcia L."/>
            <person name="Margolles A."/>
            <person name="Ventura M."/>
        </authorList>
    </citation>
    <scope>NUCLEOTIDE SEQUENCE [LARGE SCALE GENOMIC DNA]</scope>
    <source>
        <strain evidence="13 14">82T10</strain>
    </source>
</reference>
<feature type="domain" description="UvrD-like helicase ATP-binding" evidence="11">
    <location>
        <begin position="1"/>
        <end position="514"/>
    </location>
</feature>
<evidence type="ECO:0000256" key="9">
    <source>
        <dbReference type="PROSITE-ProRule" id="PRU00560"/>
    </source>
</evidence>
<keyword evidence="14" id="KW-1185">Reference proteome</keyword>
<keyword evidence="4 9" id="KW-0067">ATP-binding</keyword>
<gene>
    <name evidence="13" type="ORF">KIH79_11090</name>
</gene>
<comment type="catalytic activity">
    <reaction evidence="6">
        <text>Couples ATP hydrolysis with the unwinding of duplex DNA by translocating in the 3'-5' direction.</text>
        <dbReference type="EC" id="5.6.2.4"/>
    </reaction>
</comment>
<name>A0ABS6WIP9_9BIFI</name>
<dbReference type="PANTHER" id="PTHR11070:SF67">
    <property type="entry name" value="DNA 3'-5' HELICASE"/>
    <property type="match status" value="1"/>
</dbReference>
<evidence type="ECO:0000256" key="5">
    <source>
        <dbReference type="ARBA" id="ARBA00023235"/>
    </source>
</evidence>
<protein>
    <recommendedName>
        <fullName evidence="7">DNA 3'-5' helicase</fullName>
        <ecNumber evidence="7">5.6.2.4</ecNumber>
    </recommendedName>
</protein>
<sequence length="1376" mass="151123">MNDNRYFISASAGTGKTTRLLQDVMIDLLERAQSDGRASIRESLIVTFTIAAAAELRAKLGRNLAFAVDYAHSYASDDGERLHDSDYLIGGDDGDLAGMIRQDPITAAAVFSKASNELPTAQISTIDALDKHIVDRNADVLGIDPGYRIMADAAIRSGMQHTVIDALFEQWYAPDDPEHDRFLDLLDNTGGADNDAMLADEILRLYDQVQTKPNGLEWLSTLSEPYRARFDGLRPVRGVSWIVDAFMNERHEVLERLRAQVADMLAAFAAERGDPRDGVRLLHDSRVFGPVFAAVDAVYDAYGNGSWDDVVAATARARDVIVEVNDGRKTLRSDNFDVVADLFPDIVKKSDENSTAVDALRQVRDHAKDLRSVFALPAAQMDALDAAAQRRIDTLVRLTGLFAARYDEEKRRAAVKEFPDIAHLALAALELDDVRERVGSQWRYVYVDECQDNNALQNRFIDMIGRNAAKVTMVGDVKQSIYGFRYAQPEEFRRKSREVPAEHRSTLSQNHRSVPEILIFANTVFDHLMREDMGGADYLQDCFQIPNVPERYDATAVELLMRRRRDSGGEGGVADAADGAGNDDGANVAASGATSLPRISPDQQQVDMIVRRIRRLHDEEGYRYGDIAVLGRSSKLFGELYDELTEAGISVEVNGVGDYYRKPEIMIALDWLRAIDNPHRDVPIVALLRAHGITDNDLAAMLLLDKGSYYGILHRIAYPSNKAPSFSPLPGELSEHVGVLRAFFDQFESLRAFAATHPIDELLWRIYTQTGWYDYCGRLSDGHQRQANLAQLCVKARTFAGTEARGIPAFLKAVEQWQANGNKDVNAEAVTLSTKDAVHMTTIHQAKGLQWKAVILADATSATYDAKNLPRFVTVQKPGDPEHGVAACRIADERAQSVVDTFQRRYLAGIVKRQAIEEQLRLLYVALTRPERKLIIAGIGKDDFNTLLTEVQERTQAFRPDGSVAADDVMNGNQYVTWILQALHAASLHAGEQGAEDFKMIPAETGEDGGSMAFGFLPISDGLAQDTTAGNASGRRIVLIRDLEDVRVPSRQDDEQGCSERAIAAKRPSPEGFASVDERVPDGQRRPLTLNASGIRNWAQAMAQDGLDDDDVSSSASGGTIVQDNADERSWRFSAYPLPDFMTGLGAGPSAAEIGTGVHNVLEQFDWSTPAESAACAAQLRAVIHRLAAARIISDAAAREIEHGPLFDGMMWFVCPGDGMLGGGASLADGIRAHRDRLYREAPFSLLLDDRELRGIAATGGLSVSGTEGADSAGAAARGGVTGDGVIVRGVIDGYYVDDATRSIVLFDYKTDAMRDDGDSGIARWMRRLHDDYCGQQALYAKALQQLYPKYTVTERWLVGLVGHRFIDVSDTGISG</sequence>
<evidence type="ECO:0000256" key="4">
    <source>
        <dbReference type="ARBA" id="ARBA00022840"/>
    </source>
</evidence>
<feature type="compositionally biased region" description="Basic and acidic residues" evidence="10">
    <location>
        <begin position="1076"/>
        <end position="1085"/>
    </location>
</feature>
<comment type="catalytic activity">
    <reaction evidence="8">
        <text>ATP + H2O = ADP + phosphate + H(+)</text>
        <dbReference type="Rhea" id="RHEA:13065"/>
        <dbReference type="ChEBI" id="CHEBI:15377"/>
        <dbReference type="ChEBI" id="CHEBI:15378"/>
        <dbReference type="ChEBI" id="CHEBI:30616"/>
        <dbReference type="ChEBI" id="CHEBI:43474"/>
        <dbReference type="ChEBI" id="CHEBI:456216"/>
        <dbReference type="EC" id="5.6.2.4"/>
    </reaction>
</comment>
<keyword evidence="5" id="KW-0413">Isomerase</keyword>
<dbReference type="Proteomes" id="UP000700815">
    <property type="component" value="Unassembled WGS sequence"/>
</dbReference>
<evidence type="ECO:0000259" key="11">
    <source>
        <dbReference type="PROSITE" id="PS51198"/>
    </source>
</evidence>
<feature type="domain" description="UvrD-like helicase C-terminal" evidence="12">
    <location>
        <begin position="540"/>
        <end position="848"/>
    </location>
</feature>
<evidence type="ECO:0000256" key="7">
    <source>
        <dbReference type="ARBA" id="ARBA00034808"/>
    </source>
</evidence>
<feature type="region of interest" description="Disordered" evidence="10">
    <location>
        <begin position="1068"/>
        <end position="1087"/>
    </location>
</feature>
<dbReference type="InterPro" id="IPR000212">
    <property type="entry name" value="DNA_helicase_UvrD/REP"/>
</dbReference>
<dbReference type="PROSITE" id="PS51198">
    <property type="entry name" value="UVRD_HELICASE_ATP_BIND"/>
    <property type="match status" value="1"/>
</dbReference>
<accession>A0ABS6WIP9</accession>
<dbReference type="EC" id="5.6.2.4" evidence="7"/>
<dbReference type="PROSITE" id="PS51217">
    <property type="entry name" value="UVRD_HELICASE_CTER"/>
    <property type="match status" value="1"/>
</dbReference>
<evidence type="ECO:0000256" key="8">
    <source>
        <dbReference type="ARBA" id="ARBA00048988"/>
    </source>
</evidence>
<dbReference type="InterPro" id="IPR014017">
    <property type="entry name" value="DNA_helicase_UvrD-like_C"/>
</dbReference>
<dbReference type="Pfam" id="PF00580">
    <property type="entry name" value="UvrD-helicase"/>
    <property type="match status" value="2"/>
</dbReference>